<evidence type="ECO:0000256" key="3">
    <source>
        <dbReference type="ARBA" id="ARBA00022617"/>
    </source>
</evidence>
<dbReference type="InterPro" id="IPR017972">
    <property type="entry name" value="Cyt_P450_CS"/>
</dbReference>
<accession>A0A318KGH6</accession>
<dbReference type="FunFam" id="1.10.630.10:FF:000018">
    <property type="entry name" value="Cytochrome P450 monooxygenase"/>
    <property type="match status" value="1"/>
</dbReference>
<dbReference type="Gene3D" id="1.10.630.10">
    <property type="entry name" value="Cytochrome P450"/>
    <property type="match status" value="1"/>
</dbReference>
<evidence type="ECO:0000256" key="8">
    <source>
        <dbReference type="RuleBase" id="RU000461"/>
    </source>
</evidence>
<organism evidence="10 11">
    <name type="scientific">Nocardia tenerifensis</name>
    <dbReference type="NCBI Taxonomy" id="228006"/>
    <lineage>
        <taxon>Bacteria</taxon>
        <taxon>Bacillati</taxon>
        <taxon>Actinomycetota</taxon>
        <taxon>Actinomycetes</taxon>
        <taxon>Mycobacteriales</taxon>
        <taxon>Nocardiaceae</taxon>
        <taxon>Nocardia</taxon>
    </lineage>
</organism>
<dbReference type="Pfam" id="PF00067">
    <property type="entry name" value="p450"/>
    <property type="match status" value="2"/>
</dbReference>
<evidence type="ECO:0000256" key="5">
    <source>
        <dbReference type="ARBA" id="ARBA00023002"/>
    </source>
</evidence>
<keyword evidence="4 8" id="KW-0479">Metal-binding</keyword>
<evidence type="ECO:0000256" key="6">
    <source>
        <dbReference type="ARBA" id="ARBA00023004"/>
    </source>
</evidence>
<dbReference type="GO" id="GO:0016705">
    <property type="term" value="F:oxidoreductase activity, acting on paired donors, with incorporation or reduction of molecular oxygen"/>
    <property type="evidence" value="ECO:0007669"/>
    <property type="project" value="InterPro"/>
</dbReference>
<evidence type="ECO:0000313" key="10">
    <source>
        <dbReference type="EMBL" id="PXX71293.1"/>
    </source>
</evidence>
<evidence type="ECO:0000256" key="1">
    <source>
        <dbReference type="ARBA" id="ARBA00001971"/>
    </source>
</evidence>
<dbReference type="Proteomes" id="UP000247569">
    <property type="component" value="Unassembled WGS sequence"/>
</dbReference>
<dbReference type="PRINTS" id="PR00359">
    <property type="entry name" value="BP450"/>
</dbReference>
<dbReference type="CDD" id="cd11030">
    <property type="entry name" value="CYP105-like"/>
    <property type="match status" value="1"/>
</dbReference>
<sequence length="412" mass="45029">MSDAAPTVDTAAPPRTDSAPAFPSDRTCPYRLPAQYTRFRDEARPMQRVTLFDGRPAWVVTRHETARALLADPRLSSDRSHASFPALSPRFRMFRERQRPFIALDPPEHTAKRRMLITEFTVKRVKSMRADIERIVHGCLDEMLAAGPPADLVSQFALPVPSLVICQLLGVPYEDRERFQDASRRMVQSDTAAAAIGARDELDAYLDGLIAQLEANPGPGLLSALIADQMAHGQIDRAELVATALLLLVAGHETTASMTALSVITLLDHPEQHAALRADPGLISSAVEELLRYLAIADVGGGRFAKADIEIDGFLIKAGDGVLISNAIANRDGAVFAEPDAFDIHRSARHHISFGFGVHQCLGQNLARLELEIVLTALFERVPTLRLAVPVDQLTLRPGTTIQGVNELPVTW</sequence>
<comment type="caution">
    <text evidence="10">The sequence shown here is derived from an EMBL/GenBank/DDBJ whole genome shotgun (WGS) entry which is preliminary data.</text>
</comment>
<dbReference type="SUPFAM" id="SSF48264">
    <property type="entry name" value="Cytochrome P450"/>
    <property type="match status" value="1"/>
</dbReference>
<evidence type="ECO:0000256" key="7">
    <source>
        <dbReference type="ARBA" id="ARBA00023033"/>
    </source>
</evidence>
<dbReference type="InterPro" id="IPR036396">
    <property type="entry name" value="Cyt_P450_sf"/>
</dbReference>
<evidence type="ECO:0000256" key="2">
    <source>
        <dbReference type="ARBA" id="ARBA00010617"/>
    </source>
</evidence>
<feature type="compositionally biased region" description="Low complexity" evidence="9">
    <location>
        <begin position="1"/>
        <end position="17"/>
    </location>
</feature>
<dbReference type="PANTHER" id="PTHR46696:SF1">
    <property type="entry name" value="CYTOCHROME P450 YJIB-RELATED"/>
    <property type="match status" value="1"/>
</dbReference>
<dbReference type="GO" id="GO:0005506">
    <property type="term" value="F:iron ion binding"/>
    <property type="evidence" value="ECO:0007669"/>
    <property type="project" value="InterPro"/>
</dbReference>
<reference evidence="10 11" key="1">
    <citation type="submission" date="2018-05" db="EMBL/GenBank/DDBJ databases">
        <title>Genomic Encyclopedia of Type Strains, Phase IV (KMG-IV): sequencing the most valuable type-strain genomes for metagenomic binning, comparative biology and taxonomic classification.</title>
        <authorList>
            <person name="Goeker M."/>
        </authorList>
    </citation>
    <scope>NUCLEOTIDE SEQUENCE [LARGE SCALE GENOMIC DNA]</scope>
    <source>
        <strain evidence="10 11">DSM 44704</strain>
    </source>
</reference>
<evidence type="ECO:0000256" key="9">
    <source>
        <dbReference type="SAM" id="MobiDB-lite"/>
    </source>
</evidence>
<gene>
    <name evidence="10" type="ORF">DFR70_101715</name>
</gene>
<keyword evidence="7 8" id="KW-0503">Monooxygenase</keyword>
<keyword evidence="5 8" id="KW-0560">Oxidoreductase</keyword>
<dbReference type="GO" id="GO:0004497">
    <property type="term" value="F:monooxygenase activity"/>
    <property type="evidence" value="ECO:0007669"/>
    <property type="project" value="UniProtKB-KW"/>
</dbReference>
<dbReference type="AlphaFoldDB" id="A0A318KGH6"/>
<dbReference type="EMBL" id="QJKF01000001">
    <property type="protein sequence ID" value="PXX71293.1"/>
    <property type="molecule type" value="Genomic_DNA"/>
</dbReference>
<keyword evidence="3 8" id="KW-0349">Heme</keyword>
<comment type="similarity">
    <text evidence="2 8">Belongs to the cytochrome P450 family.</text>
</comment>
<dbReference type="InterPro" id="IPR001128">
    <property type="entry name" value="Cyt_P450"/>
</dbReference>
<dbReference type="PANTHER" id="PTHR46696">
    <property type="entry name" value="P450, PUTATIVE (EUROFUNG)-RELATED"/>
    <property type="match status" value="1"/>
</dbReference>
<dbReference type="PRINTS" id="PR00385">
    <property type="entry name" value="P450"/>
</dbReference>
<evidence type="ECO:0000313" key="11">
    <source>
        <dbReference type="Proteomes" id="UP000247569"/>
    </source>
</evidence>
<dbReference type="PROSITE" id="PS00086">
    <property type="entry name" value="CYTOCHROME_P450"/>
    <property type="match status" value="1"/>
</dbReference>
<keyword evidence="11" id="KW-1185">Reference proteome</keyword>
<feature type="region of interest" description="Disordered" evidence="9">
    <location>
        <begin position="1"/>
        <end position="27"/>
    </location>
</feature>
<proteinExistence type="inferred from homology"/>
<dbReference type="InterPro" id="IPR002397">
    <property type="entry name" value="Cyt_P450_B"/>
</dbReference>
<dbReference type="RefSeq" id="WP_040741776.1">
    <property type="nucleotide sequence ID" value="NZ_QJKF01000001.1"/>
</dbReference>
<comment type="cofactor">
    <cofactor evidence="1">
        <name>heme</name>
        <dbReference type="ChEBI" id="CHEBI:30413"/>
    </cofactor>
</comment>
<protein>
    <submittedName>
        <fullName evidence="10">Pentalenic acid synthase</fullName>
    </submittedName>
</protein>
<evidence type="ECO:0000256" key="4">
    <source>
        <dbReference type="ARBA" id="ARBA00022723"/>
    </source>
</evidence>
<keyword evidence="6 8" id="KW-0408">Iron</keyword>
<dbReference type="OrthoDB" id="3664945at2"/>
<dbReference type="GO" id="GO:0020037">
    <property type="term" value="F:heme binding"/>
    <property type="evidence" value="ECO:0007669"/>
    <property type="project" value="InterPro"/>
</dbReference>
<name>A0A318KGH6_9NOCA</name>